<proteinExistence type="inferred from homology"/>
<gene>
    <name evidence="4" type="ORF">LZC95_47625</name>
</gene>
<sequence length="281" mass="29956">MTHDTPIWFITGCSSGFGHEIAKLVLARGGRAVLTARRPEQLGALVKEHGSRALALPLDVTDRAQIDRAVTAAEEHFGRVDVLVNNAGYGYLAAIEEGEDDAVRAQFETNVFGLVATIQRVLPGMRARRRGHIVNFSSLGGLVAFAATGYYHATKFAVEALSESLAQEVAPLGIKVTIVEPGAFRTEWASKSLRESSIVLDDYAATAGKRRGSTRASGGKQPGDPARGAAAVLAAVDAETPPLRLLLGASALQMAHQRLDVLRGQFDAWRDTSLSVDYPAP</sequence>
<dbReference type="PANTHER" id="PTHR43976:SF16">
    <property type="entry name" value="SHORT-CHAIN DEHYDROGENASE_REDUCTASE FAMILY PROTEIN"/>
    <property type="match status" value="1"/>
</dbReference>
<dbReference type="SUPFAM" id="SSF51735">
    <property type="entry name" value="NAD(P)-binding Rossmann-fold domains"/>
    <property type="match status" value="1"/>
</dbReference>
<dbReference type="Proteomes" id="UP001379533">
    <property type="component" value="Chromosome"/>
</dbReference>
<evidence type="ECO:0000313" key="4">
    <source>
        <dbReference type="EMBL" id="WXA94102.1"/>
    </source>
</evidence>
<name>A0ABZ2K9T2_9BACT</name>
<dbReference type="CDD" id="cd05374">
    <property type="entry name" value="17beta-HSD-like_SDR_c"/>
    <property type="match status" value="1"/>
</dbReference>
<evidence type="ECO:0000313" key="5">
    <source>
        <dbReference type="Proteomes" id="UP001379533"/>
    </source>
</evidence>
<dbReference type="InterPro" id="IPR002347">
    <property type="entry name" value="SDR_fam"/>
</dbReference>
<dbReference type="PANTHER" id="PTHR43976">
    <property type="entry name" value="SHORT CHAIN DEHYDROGENASE"/>
    <property type="match status" value="1"/>
</dbReference>
<dbReference type="PRINTS" id="PR00080">
    <property type="entry name" value="SDRFAMILY"/>
</dbReference>
<organism evidence="4 5">
    <name type="scientific">Pendulispora brunnea</name>
    <dbReference type="NCBI Taxonomy" id="2905690"/>
    <lineage>
        <taxon>Bacteria</taxon>
        <taxon>Pseudomonadati</taxon>
        <taxon>Myxococcota</taxon>
        <taxon>Myxococcia</taxon>
        <taxon>Myxococcales</taxon>
        <taxon>Sorangiineae</taxon>
        <taxon>Pendulisporaceae</taxon>
        <taxon>Pendulispora</taxon>
    </lineage>
</organism>
<dbReference type="Gene3D" id="3.40.50.720">
    <property type="entry name" value="NAD(P)-binding Rossmann-like Domain"/>
    <property type="match status" value="1"/>
</dbReference>
<dbReference type="InterPro" id="IPR036291">
    <property type="entry name" value="NAD(P)-bd_dom_sf"/>
</dbReference>
<keyword evidence="5" id="KW-1185">Reference proteome</keyword>
<dbReference type="NCBIfam" id="NF004824">
    <property type="entry name" value="PRK06180.1"/>
    <property type="match status" value="1"/>
</dbReference>
<dbReference type="InterPro" id="IPR051911">
    <property type="entry name" value="SDR_oxidoreductase"/>
</dbReference>
<evidence type="ECO:0000256" key="1">
    <source>
        <dbReference type="ARBA" id="ARBA00006484"/>
    </source>
</evidence>
<reference evidence="4 5" key="1">
    <citation type="submission" date="2021-12" db="EMBL/GenBank/DDBJ databases">
        <title>Discovery of the Pendulisporaceae a myxobacterial family with distinct sporulation behavior and unique specialized metabolism.</title>
        <authorList>
            <person name="Garcia R."/>
            <person name="Popoff A."/>
            <person name="Bader C.D."/>
            <person name="Loehr J."/>
            <person name="Walesch S."/>
            <person name="Walt C."/>
            <person name="Boldt J."/>
            <person name="Bunk B."/>
            <person name="Haeckl F.J.F.P.J."/>
            <person name="Gunesch A.P."/>
            <person name="Birkelbach J."/>
            <person name="Nuebel U."/>
            <person name="Pietschmann T."/>
            <person name="Bach T."/>
            <person name="Mueller R."/>
        </authorList>
    </citation>
    <scope>NUCLEOTIDE SEQUENCE [LARGE SCALE GENOMIC DNA]</scope>
    <source>
        <strain evidence="4 5">MSr12523</strain>
    </source>
</reference>
<protein>
    <submittedName>
        <fullName evidence="4">Oxidoreductase</fullName>
    </submittedName>
</protein>
<dbReference type="Pfam" id="PF00106">
    <property type="entry name" value="adh_short"/>
    <property type="match status" value="1"/>
</dbReference>
<evidence type="ECO:0000256" key="2">
    <source>
        <dbReference type="ARBA" id="ARBA00023002"/>
    </source>
</evidence>
<dbReference type="PRINTS" id="PR00081">
    <property type="entry name" value="GDHRDH"/>
</dbReference>
<keyword evidence="2" id="KW-0560">Oxidoreductase</keyword>
<dbReference type="EMBL" id="CP089982">
    <property type="protein sequence ID" value="WXA94102.1"/>
    <property type="molecule type" value="Genomic_DNA"/>
</dbReference>
<accession>A0ABZ2K9T2</accession>
<dbReference type="NCBIfam" id="NF006114">
    <property type="entry name" value="PRK08263.1"/>
    <property type="match status" value="1"/>
</dbReference>
<comment type="similarity">
    <text evidence="1 3">Belongs to the short-chain dehydrogenases/reductases (SDR) family.</text>
</comment>
<dbReference type="RefSeq" id="WP_394844705.1">
    <property type="nucleotide sequence ID" value="NZ_CP089982.1"/>
</dbReference>
<evidence type="ECO:0000256" key="3">
    <source>
        <dbReference type="RuleBase" id="RU000363"/>
    </source>
</evidence>